<accession>A0ABW5W7I0</accession>
<dbReference type="RefSeq" id="WP_110341194.1">
    <property type="nucleotide sequence ID" value="NZ_JBHUNT010000001.1"/>
</dbReference>
<evidence type="ECO:0000313" key="4">
    <source>
        <dbReference type="Proteomes" id="UP001597478"/>
    </source>
</evidence>
<protein>
    <submittedName>
        <fullName evidence="3">FAD-dependent oxidoreductase</fullName>
    </submittedName>
</protein>
<evidence type="ECO:0000259" key="2">
    <source>
        <dbReference type="Pfam" id="PF07992"/>
    </source>
</evidence>
<proteinExistence type="predicted"/>
<dbReference type="Pfam" id="PF07992">
    <property type="entry name" value="Pyr_redox_2"/>
    <property type="match status" value="1"/>
</dbReference>
<name>A0ABW5W7I0_9PSEU</name>
<organism evidence="3 4">
    <name type="scientific">Prauserella oleivorans</name>
    <dbReference type="NCBI Taxonomy" id="1478153"/>
    <lineage>
        <taxon>Bacteria</taxon>
        <taxon>Bacillati</taxon>
        <taxon>Actinomycetota</taxon>
        <taxon>Actinomycetes</taxon>
        <taxon>Pseudonocardiales</taxon>
        <taxon>Pseudonocardiaceae</taxon>
        <taxon>Prauserella</taxon>
    </lineage>
</organism>
<dbReference type="Gene3D" id="3.50.50.60">
    <property type="entry name" value="FAD/NAD(P)-binding domain"/>
    <property type="match status" value="1"/>
</dbReference>
<dbReference type="SUPFAM" id="SSF51905">
    <property type="entry name" value="FAD/NAD(P)-binding domain"/>
    <property type="match status" value="1"/>
</dbReference>
<feature type="region of interest" description="Disordered" evidence="1">
    <location>
        <begin position="105"/>
        <end position="149"/>
    </location>
</feature>
<keyword evidence="4" id="KW-1185">Reference proteome</keyword>
<feature type="domain" description="FAD/NAD(P)-binding" evidence="2">
    <location>
        <begin position="4"/>
        <end position="102"/>
    </location>
</feature>
<dbReference type="EMBL" id="JBHUOF010000002">
    <property type="protein sequence ID" value="MFD2798176.1"/>
    <property type="molecule type" value="Genomic_DNA"/>
</dbReference>
<evidence type="ECO:0000313" key="3">
    <source>
        <dbReference type="EMBL" id="MFD2798176.1"/>
    </source>
</evidence>
<dbReference type="PANTHER" id="PTHR43755">
    <property type="match status" value="1"/>
</dbReference>
<evidence type="ECO:0000256" key="1">
    <source>
        <dbReference type="SAM" id="MobiDB-lite"/>
    </source>
</evidence>
<dbReference type="InterPro" id="IPR023753">
    <property type="entry name" value="FAD/NAD-binding_dom"/>
</dbReference>
<comment type="caution">
    <text evidence="3">The sequence shown here is derived from an EMBL/GenBank/DDBJ whole genome shotgun (WGS) entry which is preliminary data.</text>
</comment>
<gene>
    <name evidence="3" type="ORF">ACFS2C_02060</name>
</gene>
<dbReference type="InterPro" id="IPR052541">
    <property type="entry name" value="SQRD"/>
</dbReference>
<reference evidence="4" key="1">
    <citation type="journal article" date="2019" name="Int. J. Syst. Evol. Microbiol.">
        <title>The Global Catalogue of Microorganisms (GCM) 10K type strain sequencing project: providing services to taxonomists for standard genome sequencing and annotation.</title>
        <authorList>
            <consortium name="The Broad Institute Genomics Platform"/>
            <consortium name="The Broad Institute Genome Sequencing Center for Infectious Disease"/>
            <person name="Wu L."/>
            <person name="Ma J."/>
        </authorList>
    </citation>
    <scope>NUCLEOTIDE SEQUENCE [LARGE SCALE GENOMIC DNA]</scope>
    <source>
        <strain evidence="4">IBRC-M 10906</strain>
    </source>
</reference>
<sequence>MDPGRGFGGPAAAHELRARLPEHQVTVVAADDHLYNGFAKTWDLVGTRPLHQGTVGRSALQRHGIRFVHTRITSIDPAQRRVETEAGRLSADSLVVALGAKTPPDQAAQLRGSAARPLQRRGVAGEAERVRSPGVREQPRHRADCGAPGCEPERLDGLVGVGEHTGAMRLQVGGTPDVIGVRG</sequence>
<dbReference type="Proteomes" id="UP001597478">
    <property type="component" value="Unassembled WGS sequence"/>
</dbReference>
<dbReference type="PANTHER" id="PTHR43755:SF1">
    <property type="entry name" value="FAD-DEPENDENT PYRIDINE NUCLEOTIDE-DISULPHIDE OXIDOREDUCTASE"/>
    <property type="match status" value="1"/>
</dbReference>
<dbReference type="InterPro" id="IPR036188">
    <property type="entry name" value="FAD/NAD-bd_sf"/>
</dbReference>